<evidence type="ECO:0000313" key="4">
    <source>
        <dbReference type="Proteomes" id="UP000016936"/>
    </source>
</evidence>
<dbReference type="Gene3D" id="3.40.50.1580">
    <property type="entry name" value="Nucleoside phosphorylase domain"/>
    <property type="match status" value="1"/>
</dbReference>
<sequence>MSDPQRSVSDSPHSPRGRRQRPEYRSQFDIAIVCALPLEYDAVTLLVDEFWDETGDSYGRAVGDSNSYTTGRIGTHNVVVALLPGMGKVNAAVAVGGLRSSYTDIKLVLLVGICGGVPRAGNNDEILLGDVIISETVVQYDYGRRYPDSFATRTATGEGFSRPNTDIRGLIAFLRSEAGSGHLQQRTSYFLQMLQQRASQRRRSNYNYPGTASDKLFAPEHRHRHHGPCSCICSQWKALSDPVCQEALSIPCSQTGCEDANLVPRKRLEMRHELEKQKERIDIQEPLIFVGRIASGDTVMKSGKDRDRIAKEQNVIAFEMEGAGFWEELPCLVVKGVCDYADSHKDKSWQTFAAATAAATMKALIEKYIRTDRKLTPSTLASSGFASAQSWDTTSPKLANSSTVSQNEPC</sequence>
<feature type="region of interest" description="Disordered" evidence="1">
    <location>
        <begin position="1"/>
        <end position="22"/>
    </location>
</feature>
<dbReference type="InterPro" id="IPR035994">
    <property type="entry name" value="Nucleoside_phosphorylase_sf"/>
</dbReference>
<feature type="region of interest" description="Disordered" evidence="1">
    <location>
        <begin position="390"/>
        <end position="410"/>
    </location>
</feature>
<dbReference type="OMA" id="RIDIQEP"/>
<dbReference type="eggNOG" id="KOG1840">
    <property type="taxonomic scope" value="Eukaryota"/>
</dbReference>
<dbReference type="OrthoDB" id="194358at2759"/>
<evidence type="ECO:0000256" key="1">
    <source>
        <dbReference type="SAM" id="MobiDB-lite"/>
    </source>
</evidence>
<dbReference type="Pfam" id="PF01048">
    <property type="entry name" value="PNP_UDP_1"/>
    <property type="match status" value="1"/>
</dbReference>
<dbReference type="GO" id="GO:0009116">
    <property type="term" value="P:nucleoside metabolic process"/>
    <property type="evidence" value="ECO:0007669"/>
    <property type="project" value="InterPro"/>
</dbReference>
<proteinExistence type="predicted"/>
<dbReference type="SUPFAM" id="SSF53167">
    <property type="entry name" value="Purine and uridine phosphorylases"/>
    <property type="match status" value="1"/>
</dbReference>
<dbReference type="AlphaFoldDB" id="M2UU98"/>
<name>M2UU98_COCH5</name>
<reference evidence="3 4" key="1">
    <citation type="journal article" date="2012" name="PLoS Pathog.">
        <title>Diverse lifestyles and strategies of plant pathogenesis encoded in the genomes of eighteen Dothideomycetes fungi.</title>
        <authorList>
            <person name="Ohm R.A."/>
            <person name="Feau N."/>
            <person name="Henrissat B."/>
            <person name="Schoch C.L."/>
            <person name="Horwitz B.A."/>
            <person name="Barry K.W."/>
            <person name="Condon B.J."/>
            <person name="Copeland A.C."/>
            <person name="Dhillon B."/>
            <person name="Glaser F."/>
            <person name="Hesse C.N."/>
            <person name="Kosti I."/>
            <person name="LaButti K."/>
            <person name="Lindquist E.A."/>
            <person name="Lucas S."/>
            <person name="Salamov A.A."/>
            <person name="Bradshaw R.E."/>
            <person name="Ciuffetti L."/>
            <person name="Hamelin R.C."/>
            <person name="Kema G.H.J."/>
            <person name="Lawrence C."/>
            <person name="Scott J.A."/>
            <person name="Spatafora J.W."/>
            <person name="Turgeon B.G."/>
            <person name="de Wit P.J.G.M."/>
            <person name="Zhong S."/>
            <person name="Goodwin S.B."/>
            <person name="Grigoriev I.V."/>
        </authorList>
    </citation>
    <scope>NUCLEOTIDE SEQUENCE [LARGE SCALE GENOMIC DNA]</scope>
    <source>
        <strain evidence="4">C5 / ATCC 48332 / race O</strain>
    </source>
</reference>
<reference evidence="4" key="2">
    <citation type="journal article" date="2013" name="PLoS Genet.">
        <title>Comparative genome structure, secondary metabolite, and effector coding capacity across Cochliobolus pathogens.</title>
        <authorList>
            <person name="Condon B.J."/>
            <person name="Leng Y."/>
            <person name="Wu D."/>
            <person name="Bushley K.E."/>
            <person name="Ohm R.A."/>
            <person name="Otillar R."/>
            <person name="Martin J."/>
            <person name="Schackwitz W."/>
            <person name="Grimwood J."/>
            <person name="MohdZainudin N."/>
            <person name="Xue C."/>
            <person name="Wang R."/>
            <person name="Manning V.A."/>
            <person name="Dhillon B."/>
            <person name="Tu Z.J."/>
            <person name="Steffenson B.J."/>
            <person name="Salamov A."/>
            <person name="Sun H."/>
            <person name="Lowry S."/>
            <person name="LaButti K."/>
            <person name="Han J."/>
            <person name="Copeland A."/>
            <person name="Lindquist E."/>
            <person name="Barry K."/>
            <person name="Schmutz J."/>
            <person name="Baker S.E."/>
            <person name="Ciuffetti L.M."/>
            <person name="Grigoriev I.V."/>
            <person name="Zhong S."/>
            <person name="Turgeon B.G."/>
        </authorList>
    </citation>
    <scope>NUCLEOTIDE SEQUENCE [LARGE SCALE GENOMIC DNA]</scope>
    <source>
        <strain evidence="4">C5 / ATCC 48332 / race O</strain>
    </source>
</reference>
<gene>
    <name evidence="3" type="ORF">COCHEDRAFT_1194247</name>
</gene>
<feature type="compositionally biased region" description="Polar residues" evidence="1">
    <location>
        <begin position="1"/>
        <end position="12"/>
    </location>
</feature>
<keyword evidence="4" id="KW-1185">Reference proteome</keyword>
<dbReference type="PANTHER" id="PTHR46082:SF6">
    <property type="entry name" value="AAA+ ATPASE DOMAIN-CONTAINING PROTEIN-RELATED"/>
    <property type="match status" value="1"/>
</dbReference>
<accession>M2UU98</accession>
<organism evidence="3 4">
    <name type="scientific">Cochliobolus heterostrophus (strain C5 / ATCC 48332 / race O)</name>
    <name type="common">Southern corn leaf blight fungus</name>
    <name type="synonym">Bipolaris maydis</name>
    <dbReference type="NCBI Taxonomy" id="701091"/>
    <lineage>
        <taxon>Eukaryota</taxon>
        <taxon>Fungi</taxon>
        <taxon>Dikarya</taxon>
        <taxon>Ascomycota</taxon>
        <taxon>Pezizomycotina</taxon>
        <taxon>Dothideomycetes</taxon>
        <taxon>Pleosporomycetidae</taxon>
        <taxon>Pleosporales</taxon>
        <taxon>Pleosporineae</taxon>
        <taxon>Pleosporaceae</taxon>
        <taxon>Bipolaris</taxon>
    </lineage>
</organism>
<feature type="domain" description="Nucleoside phosphorylase" evidence="2">
    <location>
        <begin position="29"/>
        <end position="146"/>
    </location>
</feature>
<dbReference type="PANTHER" id="PTHR46082">
    <property type="entry name" value="ATP/GTP-BINDING PROTEIN-RELATED"/>
    <property type="match status" value="1"/>
</dbReference>
<dbReference type="GO" id="GO:0003824">
    <property type="term" value="F:catalytic activity"/>
    <property type="evidence" value="ECO:0007669"/>
    <property type="project" value="InterPro"/>
</dbReference>
<dbReference type="InterPro" id="IPR053137">
    <property type="entry name" value="NLR-like"/>
</dbReference>
<protein>
    <recommendedName>
        <fullName evidence="2">Nucleoside phosphorylase domain-containing protein</fullName>
    </recommendedName>
</protein>
<evidence type="ECO:0000259" key="2">
    <source>
        <dbReference type="Pfam" id="PF01048"/>
    </source>
</evidence>
<dbReference type="Proteomes" id="UP000016936">
    <property type="component" value="Unassembled WGS sequence"/>
</dbReference>
<dbReference type="InterPro" id="IPR000845">
    <property type="entry name" value="Nucleoside_phosphorylase_d"/>
</dbReference>
<dbReference type="HOGENOM" id="CLU_000288_34_22_1"/>
<evidence type="ECO:0000313" key="3">
    <source>
        <dbReference type="EMBL" id="EMD91428.1"/>
    </source>
</evidence>
<dbReference type="STRING" id="701091.M2UU98"/>
<dbReference type="EMBL" id="KB445576">
    <property type="protein sequence ID" value="EMD91428.1"/>
    <property type="molecule type" value="Genomic_DNA"/>
</dbReference>